<name>A0ABQ7YYM4_BRANA</name>
<dbReference type="Gene3D" id="3.30.420.10">
    <property type="entry name" value="Ribonuclease H-like superfamily/Ribonuclease H"/>
    <property type="match status" value="1"/>
</dbReference>
<protein>
    <recommendedName>
        <fullName evidence="1">RNase H type-1 domain-containing protein</fullName>
    </recommendedName>
</protein>
<dbReference type="PANTHER" id="PTHR34146:SF3">
    <property type="entry name" value="POLYNUCLEOTIDYL TRANSFERASE, RIBONUCLEASE H-LIKE SUPERFAMILY PROTEIN"/>
    <property type="match status" value="1"/>
</dbReference>
<dbReference type="SUPFAM" id="SSF53098">
    <property type="entry name" value="Ribonuclease H-like"/>
    <property type="match status" value="1"/>
</dbReference>
<dbReference type="PANTHER" id="PTHR34146">
    <property type="entry name" value="POLYNUCLEOTIDYL TRANSFERASE, RIBONUCLEASE H-LIKE SUPERFAMILY PROTEIN-RELATED"/>
    <property type="match status" value="1"/>
</dbReference>
<dbReference type="Pfam" id="PF13456">
    <property type="entry name" value="RVT_3"/>
    <property type="match status" value="1"/>
</dbReference>
<dbReference type="CDD" id="cd06222">
    <property type="entry name" value="RNase_H_like"/>
    <property type="match status" value="1"/>
</dbReference>
<accession>A0ABQ7YYM4</accession>
<evidence type="ECO:0000313" key="2">
    <source>
        <dbReference type="EMBL" id="KAH0872976.1"/>
    </source>
</evidence>
<gene>
    <name evidence="2" type="ORF">HID58_070338</name>
</gene>
<feature type="non-terminal residue" evidence="2">
    <location>
        <position position="1"/>
    </location>
</feature>
<comment type="caution">
    <text evidence="2">The sequence shown here is derived from an EMBL/GenBank/DDBJ whole genome shotgun (WGS) entry which is preliminary data.</text>
</comment>
<proteinExistence type="predicted"/>
<reference evidence="2 3" key="1">
    <citation type="submission" date="2021-05" db="EMBL/GenBank/DDBJ databases">
        <title>Genome Assembly of Synthetic Allotetraploid Brassica napus Reveals Homoeologous Exchanges between Subgenomes.</title>
        <authorList>
            <person name="Davis J.T."/>
        </authorList>
    </citation>
    <scope>NUCLEOTIDE SEQUENCE [LARGE SCALE GENOMIC DNA]</scope>
    <source>
        <strain evidence="3">cv. Da-Ae</strain>
        <tissue evidence="2">Seedling</tissue>
    </source>
</reference>
<feature type="domain" description="RNase H type-1" evidence="1">
    <location>
        <begin position="48"/>
        <end position="168"/>
    </location>
</feature>
<dbReference type="InterPro" id="IPR036397">
    <property type="entry name" value="RNaseH_sf"/>
</dbReference>
<sequence>SLLDPHDIPLVRSLHISRNSIPDEDSRETVSEILLGNHLATQTFTCRVDGSWKHDDATNGVGWILHLQDGSIDLLGLQGGHKEISPLHAELKSLTWALKCLSHHRRYWNHYVTDSQELIKMTKTPEDWPVFASELSELKTLWEIYHDAKVVYEARSSNTQADFLARQAQTRKRIFLVCQYICSLLD</sequence>
<keyword evidence="3" id="KW-1185">Reference proteome</keyword>
<dbReference type="InterPro" id="IPR044730">
    <property type="entry name" value="RNase_H-like_dom_plant"/>
</dbReference>
<evidence type="ECO:0000259" key="1">
    <source>
        <dbReference type="Pfam" id="PF13456"/>
    </source>
</evidence>
<organism evidence="2 3">
    <name type="scientific">Brassica napus</name>
    <name type="common">Rape</name>
    <dbReference type="NCBI Taxonomy" id="3708"/>
    <lineage>
        <taxon>Eukaryota</taxon>
        <taxon>Viridiplantae</taxon>
        <taxon>Streptophyta</taxon>
        <taxon>Embryophyta</taxon>
        <taxon>Tracheophyta</taxon>
        <taxon>Spermatophyta</taxon>
        <taxon>Magnoliopsida</taxon>
        <taxon>eudicotyledons</taxon>
        <taxon>Gunneridae</taxon>
        <taxon>Pentapetalae</taxon>
        <taxon>rosids</taxon>
        <taxon>malvids</taxon>
        <taxon>Brassicales</taxon>
        <taxon>Brassicaceae</taxon>
        <taxon>Brassiceae</taxon>
        <taxon>Brassica</taxon>
    </lineage>
</organism>
<evidence type="ECO:0000313" key="3">
    <source>
        <dbReference type="Proteomes" id="UP000824890"/>
    </source>
</evidence>
<dbReference type="EMBL" id="JAGKQM010000016">
    <property type="protein sequence ID" value="KAH0872976.1"/>
    <property type="molecule type" value="Genomic_DNA"/>
</dbReference>
<dbReference type="InterPro" id="IPR012337">
    <property type="entry name" value="RNaseH-like_sf"/>
</dbReference>
<dbReference type="Proteomes" id="UP000824890">
    <property type="component" value="Unassembled WGS sequence"/>
</dbReference>
<dbReference type="InterPro" id="IPR002156">
    <property type="entry name" value="RNaseH_domain"/>
</dbReference>